<dbReference type="Pfam" id="PF22817">
    <property type="entry name" value="ApeP-like"/>
    <property type="match status" value="1"/>
</dbReference>
<organism evidence="1 2">
    <name type="scientific">Desulfotalea psychrophila (strain LSv54 / DSM 12343)</name>
    <dbReference type="NCBI Taxonomy" id="177439"/>
    <lineage>
        <taxon>Bacteria</taxon>
        <taxon>Pseudomonadati</taxon>
        <taxon>Thermodesulfobacteriota</taxon>
        <taxon>Desulfobulbia</taxon>
        <taxon>Desulfobulbales</taxon>
        <taxon>Desulfocapsaceae</taxon>
        <taxon>Desulfotalea</taxon>
    </lineage>
</organism>
<sequence>MVECICSFGEETMENTVKEEFELPMPAGLLLPHRAPMLLVDSLQECNSERAVVLARLPEKGIFFAGDQFLPEFFVELIAQAAALQNGFIALSAGKPLHDGMLVGLEDFSLNKNGHGGERLRVVVEKTFEFGAISFLKGEVFSNEDLLATGNLKVWEDLKKP</sequence>
<dbReference type="AlphaFoldDB" id="Q6AM50"/>
<dbReference type="SUPFAM" id="SSF54637">
    <property type="entry name" value="Thioesterase/thiol ester dehydrase-isomerase"/>
    <property type="match status" value="1"/>
</dbReference>
<reference evidence="2" key="1">
    <citation type="journal article" date="2004" name="Environ. Microbiol.">
        <title>The genome of Desulfotalea psychrophila, a sulfate-reducing bacterium from permanently cold Arctic sediments.</title>
        <authorList>
            <person name="Rabus R."/>
            <person name="Ruepp A."/>
            <person name="Frickey T."/>
            <person name="Rattei T."/>
            <person name="Fartmann B."/>
            <person name="Stark M."/>
            <person name="Bauer M."/>
            <person name="Zibat A."/>
            <person name="Lombardot T."/>
            <person name="Becker I."/>
            <person name="Amann J."/>
            <person name="Gellner K."/>
            <person name="Teeling H."/>
            <person name="Leuschner W.D."/>
            <person name="Gloeckner F.-O."/>
            <person name="Lupas A.N."/>
            <person name="Amann R."/>
            <person name="Klenk H.-P."/>
        </authorList>
    </citation>
    <scope>NUCLEOTIDE SEQUENCE [LARGE SCALE GENOMIC DNA]</scope>
    <source>
        <strain evidence="2">DSM 12343 / LSv54</strain>
    </source>
</reference>
<dbReference type="EMBL" id="CR522870">
    <property type="protein sequence ID" value="CAG36575.1"/>
    <property type="molecule type" value="Genomic_DNA"/>
</dbReference>
<dbReference type="KEGG" id="dps:DP1846"/>
<dbReference type="eggNOG" id="COG4706">
    <property type="taxonomic scope" value="Bacteria"/>
</dbReference>
<name>Q6AM50_DESPS</name>
<dbReference type="HOGENOM" id="CLU_116661_1_0_7"/>
<protein>
    <submittedName>
        <fullName evidence="1">Similar to acyl carrier protein dehydratase</fullName>
    </submittedName>
</protein>
<dbReference type="Proteomes" id="UP000000602">
    <property type="component" value="Chromosome"/>
</dbReference>
<evidence type="ECO:0000313" key="2">
    <source>
        <dbReference type="Proteomes" id="UP000000602"/>
    </source>
</evidence>
<evidence type="ECO:0000313" key="1">
    <source>
        <dbReference type="EMBL" id="CAG36575.1"/>
    </source>
</evidence>
<dbReference type="Gene3D" id="3.10.129.10">
    <property type="entry name" value="Hotdog Thioesterase"/>
    <property type="match status" value="1"/>
</dbReference>
<dbReference type="InterPro" id="IPR029069">
    <property type="entry name" value="HotDog_dom_sf"/>
</dbReference>
<proteinExistence type="predicted"/>
<dbReference type="STRING" id="177439.DP1846"/>
<keyword evidence="2" id="KW-1185">Reference proteome</keyword>
<accession>Q6AM50</accession>
<dbReference type="InterPro" id="IPR016776">
    <property type="entry name" value="ApeP-like_dehydratase"/>
</dbReference>
<gene>
    <name evidence="1" type="ordered locus">DP1846</name>
</gene>